<keyword evidence="2" id="KW-1185">Reference proteome</keyword>
<organism evidence="1 2">
    <name type="scientific">Neurospora intermedia</name>
    <dbReference type="NCBI Taxonomy" id="5142"/>
    <lineage>
        <taxon>Eukaryota</taxon>
        <taxon>Fungi</taxon>
        <taxon>Dikarya</taxon>
        <taxon>Ascomycota</taxon>
        <taxon>Pezizomycotina</taxon>
        <taxon>Sordariomycetes</taxon>
        <taxon>Sordariomycetidae</taxon>
        <taxon>Sordariales</taxon>
        <taxon>Sordariaceae</taxon>
        <taxon>Neurospora</taxon>
    </lineage>
</organism>
<proteinExistence type="predicted"/>
<dbReference type="Proteomes" id="UP001451303">
    <property type="component" value="Unassembled WGS sequence"/>
</dbReference>
<dbReference type="EMBL" id="JAVLET010000007">
    <property type="protein sequence ID" value="KAL0468502.1"/>
    <property type="molecule type" value="Genomic_DNA"/>
</dbReference>
<reference evidence="1 2" key="1">
    <citation type="submission" date="2023-09" db="EMBL/GenBank/DDBJ databases">
        <title>Multi-omics analysis of a traditional fermented food reveals byproduct-associated fungal strains for waste-to-food upcycling.</title>
        <authorList>
            <consortium name="Lawrence Berkeley National Laboratory"/>
            <person name="Rekdal V.M."/>
            <person name="Villalobos-Escobedo J.M."/>
            <person name="Rodriguez-Valeron N."/>
            <person name="Garcia M.O."/>
            <person name="Vasquez D.P."/>
            <person name="Damayanti I."/>
            <person name="Sorensen P.M."/>
            <person name="Baidoo E.E."/>
            <person name="De Carvalho A.C."/>
            <person name="Riley R."/>
            <person name="Lipzen A."/>
            <person name="He G."/>
            <person name="Yan M."/>
            <person name="Haridas S."/>
            <person name="Daum C."/>
            <person name="Yoshinaga Y."/>
            <person name="Ng V."/>
            <person name="Grigoriev I.V."/>
            <person name="Munk R."/>
            <person name="Nuraida L."/>
            <person name="Wijaya C.H."/>
            <person name="Morales P.-C."/>
            <person name="Keasling J.D."/>
        </authorList>
    </citation>
    <scope>NUCLEOTIDE SEQUENCE [LARGE SCALE GENOMIC DNA]</scope>
    <source>
        <strain evidence="1 2">FGSC 2613</strain>
    </source>
</reference>
<name>A0ABR3D731_NEUIN</name>
<comment type="caution">
    <text evidence="1">The sequence shown here is derived from an EMBL/GenBank/DDBJ whole genome shotgun (WGS) entry which is preliminary data.</text>
</comment>
<sequence>MIHDESLFFFPLRQCHNPLTYSCRFRANMQIHSPLLSTETHAIPCCLLASCLLTRDTICSQIEKCEGVGHGFSRFSPHKLVYFSSLFRAPLCHLTSTCPPRTWVVTSVDSFVFPSKTRRRSMNGLPTEVTGTPDDSGQHCRLPGLKTFIQHIVYYDVDVLVRAWQKQQQQQQDETWDALIIPFKACCSSSVSHPIMAVVWMITGVATWECLLWLLRDWS</sequence>
<gene>
    <name evidence="1" type="ORF">QR685DRAFT_531066</name>
</gene>
<evidence type="ECO:0000313" key="1">
    <source>
        <dbReference type="EMBL" id="KAL0468502.1"/>
    </source>
</evidence>
<protein>
    <submittedName>
        <fullName evidence="1">Uncharacterized protein</fullName>
    </submittedName>
</protein>
<accession>A0ABR3D731</accession>
<evidence type="ECO:0000313" key="2">
    <source>
        <dbReference type="Proteomes" id="UP001451303"/>
    </source>
</evidence>